<dbReference type="Proteomes" id="UP000789405">
    <property type="component" value="Unassembled WGS sequence"/>
</dbReference>
<organism evidence="2 3">
    <name type="scientific">Dentiscutata erythropus</name>
    <dbReference type="NCBI Taxonomy" id="1348616"/>
    <lineage>
        <taxon>Eukaryota</taxon>
        <taxon>Fungi</taxon>
        <taxon>Fungi incertae sedis</taxon>
        <taxon>Mucoromycota</taxon>
        <taxon>Glomeromycotina</taxon>
        <taxon>Glomeromycetes</taxon>
        <taxon>Diversisporales</taxon>
        <taxon>Gigasporaceae</taxon>
        <taxon>Dentiscutata</taxon>
    </lineage>
</organism>
<evidence type="ECO:0000313" key="3">
    <source>
        <dbReference type="Proteomes" id="UP000789405"/>
    </source>
</evidence>
<feature type="compositionally biased region" description="Polar residues" evidence="1">
    <location>
        <begin position="92"/>
        <end position="102"/>
    </location>
</feature>
<proteinExistence type="predicted"/>
<evidence type="ECO:0000256" key="1">
    <source>
        <dbReference type="SAM" id="MobiDB-lite"/>
    </source>
</evidence>
<accession>A0A9N9D3N3</accession>
<sequence>MYEARIYTSIVQKQEYIHGFGIAKSELKFVLENSLVNEFVELIVRFIESYTGVDTTKQIIYLYNKVLDTRQNKSRQITEASSEDKDIKNGPSRKQVNKTSNENFKRSCRYV</sequence>
<gene>
    <name evidence="2" type="ORF">DERYTH_LOCUS8648</name>
</gene>
<evidence type="ECO:0000313" key="2">
    <source>
        <dbReference type="EMBL" id="CAG8621247.1"/>
    </source>
</evidence>
<dbReference type="AlphaFoldDB" id="A0A9N9D3N3"/>
<keyword evidence="3" id="KW-1185">Reference proteome</keyword>
<dbReference type="EMBL" id="CAJVPY010004505">
    <property type="protein sequence ID" value="CAG8621247.1"/>
    <property type="molecule type" value="Genomic_DNA"/>
</dbReference>
<feature type="region of interest" description="Disordered" evidence="1">
    <location>
        <begin position="75"/>
        <end position="111"/>
    </location>
</feature>
<comment type="caution">
    <text evidence="2">The sequence shown here is derived from an EMBL/GenBank/DDBJ whole genome shotgun (WGS) entry which is preliminary data.</text>
</comment>
<dbReference type="OrthoDB" id="10507530at2759"/>
<reference evidence="2" key="1">
    <citation type="submission" date="2021-06" db="EMBL/GenBank/DDBJ databases">
        <authorList>
            <person name="Kallberg Y."/>
            <person name="Tangrot J."/>
            <person name="Rosling A."/>
        </authorList>
    </citation>
    <scope>NUCLEOTIDE SEQUENCE</scope>
    <source>
        <strain evidence="2">MA453B</strain>
    </source>
</reference>
<protein>
    <submittedName>
        <fullName evidence="2">3411_t:CDS:1</fullName>
    </submittedName>
</protein>
<name>A0A9N9D3N3_9GLOM</name>